<evidence type="ECO:0000256" key="1">
    <source>
        <dbReference type="SAM" id="SignalP"/>
    </source>
</evidence>
<gene>
    <name evidence="2" type="ORF">LX80_01716</name>
</gene>
<dbReference type="InterPro" id="IPR011048">
    <property type="entry name" value="Haem_d1_sf"/>
</dbReference>
<dbReference type="PANTHER" id="PTHR47197">
    <property type="entry name" value="PROTEIN NIRF"/>
    <property type="match status" value="1"/>
</dbReference>
<feature type="chain" id="PRO_5016062905" evidence="1">
    <location>
        <begin position="23"/>
        <end position="336"/>
    </location>
</feature>
<dbReference type="Proteomes" id="UP000249720">
    <property type="component" value="Unassembled WGS sequence"/>
</dbReference>
<dbReference type="EMBL" id="QKZV01000005">
    <property type="protein sequence ID" value="PZX62234.1"/>
    <property type="molecule type" value="Genomic_DNA"/>
</dbReference>
<dbReference type="SUPFAM" id="SSF51004">
    <property type="entry name" value="C-terminal (heme d1) domain of cytochrome cd1-nitrite reductase"/>
    <property type="match status" value="1"/>
</dbReference>
<accession>A0A2W7RPD3</accession>
<dbReference type="InterPro" id="IPR051200">
    <property type="entry name" value="Host-pathogen_enzymatic-act"/>
</dbReference>
<dbReference type="RefSeq" id="WP_111295289.1">
    <property type="nucleotide sequence ID" value="NZ_QKZV01000005.1"/>
</dbReference>
<dbReference type="InterPro" id="IPR015943">
    <property type="entry name" value="WD40/YVTN_repeat-like_dom_sf"/>
</dbReference>
<protein>
    <submittedName>
        <fullName evidence="2">YVTN family beta-propeller protein</fullName>
    </submittedName>
</protein>
<dbReference type="AlphaFoldDB" id="A0A2W7RPD3"/>
<keyword evidence="3" id="KW-1185">Reference proteome</keyword>
<evidence type="ECO:0000313" key="3">
    <source>
        <dbReference type="Proteomes" id="UP000249720"/>
    </source>
</evidence>
<sequence>MKLLYTIACWLLSLCLLQTAVAQSGYKVVAHFPVSGNGGWDYINLQPGTNQLYIAHGTQVNIIDKQSGDSLGIIPNTIGVHGIAFVPALGKGFTSNGGSNTVTVFRLDNHAVIDQIAAGENPDAIFYETYSKKIITCNGRSKDLSIIDPVAHKVVHTIAVGGKPETAVSNGKGKVYVNIEDKNEIAVVDMNKMEVVAHWSIAPGQSPTGLVIDNNTHRLFAGCDEHLMVIDADNGSVVADLPIGAGCDGVVIDPALHYICTSNGVGNMTVVKEMNKDQFEVVENVPTLRGARTSCIDERTHTIYMPTAAFEPLQPGEKGRPKIKPGTFQVLKLVHE</sequence>
<dbReference type="PANTHER" id="PTHR47197:SF3">
    <property type="entry name" value="DIHYDRO-HEME D1 DEHYDROGENASE"/>
    <property type="match status" value="1"/>
</dbReference>
<name>A0A2W7RPD3_9BACT</name>
<proteinExistence type="predicted"/>
<dbReference type="Gene3D" id="2.130.10.10">
    <property type="entry name" value="YVTN repeat-like/Quinoprotein amine dehydrogenase"/>
    <property type="match status" value="2"/>
</dbReference>
<reference evidence="2 3" key="1">
    <citation type="submission" date="2018-06" db="EMBL/GenBank/DDBJ databases">
        <title>Genomic Encyclopedia of Archaeal and Bacterial Type Strains, Phase II (KMG-II): from individual species to whole genera.</title>
        <authorList>
            <person name="Goeker M."/>
        </authorList>
    </citation>
    <scope>NUCLEOTIDE SEQUENCE [LARGE SCALE GENOMIC DNA]</scope>
    <source>
        <strain evidence="2 3">DSM 23241</strain>
    </source>
</reference>
<organism evidence="2 3">
    <name type="scientific">Hydrotalea sandarakina</name>
    <dbReference type="NCBI Taxonomy" id="1004304"/>
    <lineage>
        <taxon>Bacteria</taxon>
        <taxon>Pseudomonadati</taxon>
        <taxon>Bacteroidota</taxon>
        <taxon>Chitinophagia</taxon>
        <taxon>Chitinophagales</taxon>
        <taxon>Chitinophagaceae</taxon>
        <taxon>Hydrotalea</taxon>
    </lineage>
</organism>
<comment type="caution">
    <text evidence="2">The sequence shown here is derived from an EMBL/GenBank/DDBJ whole genome shotgun (WGS) entry which is preliminary data.</text>
</comment>
<evidence type="ECO:0000313" key="2">
    <source>
        <dbReference type="EMBL" id="PZX62234.1"/>
    </source>
</evidence>
<feature type="signal peptide" evidence="1">
    <location>
        <begin position="1"/>
        <end position="22"/>
    </location>
</feature>
<dbReference type="OrthoDB" id="7187796at2"/>
<keyword evidence="1" id="KW-0732">Signal</keyword>